<proteinExistence type="predicted"/>
<comment type="caution">
    <text evidence="1">The sequence shown here is derived from an EMBL/GenBank/DDBJ whole genome shotgun (WGS) entry which is preliminary data.</text>
</comment>
<gene>
    <name evidence="1" type="ORF">IC621_08895</name>
</gene>
<dbReference type="EMBL" id="JACXAI010000009">
    <property type="protein sequence ID" value="MBD1380346.1"/>
    <property type="molecule type" value="Genomic_DNA"/>
</dbReference>
<dbReference type="AlphaFoldDB" id="A0A926NM49"/>
<reference evidence="1" key="1">
    <citation type="submission" date="2020-09" db="EMBL/GenBank/DDBJ databases">
        <title>A novel bacterium of genus Bacillus, isolated from South China Sea.</title>
        <authorList>
            <person name="Huang H."/>
            <person name="Mo K."/>
            <person name="Hu Y."/>
        </authorList>
    </citation>
    <scope>NUCLEOTIDE SEQUENCE</scope>
    <source>
        <strain evidence="1">IB182487</strain>
    </source>
</reference>
<organism evidence="1 2">
    <name type="scientific">Metabacillus arenae</name>
    <dbReference type="NCBI Taxonomy" id="2771434"/>
    <lineage>
        <taxon>Bacteria</taxon>
        <taxon>Bacillati</taxon>
        <taxon>Bacillota</taxon>
        <taxon>Bacilli</taxon>
        <taxon>Bacillales</taxon>
        <taxon>Bacillaceae</taxon>
        <taxon>Metabacillus</taxon>
    </lineage>
</organism>
<keyword evidence="2" id="KW-1185">Reference proteome</keyword>
<sequence>MNENKQFPVADLTNEHLQELQKMEQKLRQDTGEDIVLIAYEHGKKEFNAENFR</sequence>
<evidence type="ECO:0000313" key="1">
    <source>
        <dbReference type="EMBL" id="MBD1380346.1"/>
    </source>
</evidence>
<dbReference type="RefSeq" id="WP_191157886.1">
    <property type="nucleotide sequence ID" value="NZ_JACXAI010000009.1"/>
</dbReference>
<dbReference type="Proteomes" id="UP000626844">
    <property type="component" value="Unassembled WGS sequence"/>
</dbReference>
<protein>
    <submittedName>
        <fullName evidence="1">Uncharacterized protein</fullName>
    </submittedName>
</protein>
<name>A0A926NM49_9BACI</name>
<evidence type="ECO:0000313" key="2">
    <source>
        <dbReference type="Proteomes" id="UP000626844"/>
    </source>
</evidence>
<accession>A0A926NM49</accession>